<keyword evidence="1" id="KW-0732">Signal</keyword>
<evidence type="ECO:0000256" key="1">
    <source>
        <dbReference type="SAM" id="SignalP"/>
    </source>
</evidence>
<evidence type="ECO:0000313" key="2">
    <source>
        <dbReference type="EMBL" id="RZU01637.1"/>
    </source>
</evidence>
<dbReference type="PROSITE" id="PS51257">
    <property type="entry name" value="PROKAR_LIPOPROTEIN"/>
    <property type="match status" value="1"/>
</dbReference>
<dbReference type="RefSeq" id="WP_242000922.1">
    <property type="nucleotide sequence ID" value="NZ_SHKR01000018.1"/>
</dbReference>
<organism evidence="2 3">
    <name type="scientific">Kribbella rubisoli</name>
    <dbReference type="NCBI Taxonomy" id="3075929"/>
    <lineage>
        <taxon>Bacteria</taxon>
        <taxon>Bacillati</taxon>
        <taxon>Actinomycetota</taxon>
        <taxon>Actinomycetes</taxon>
        <taxon>Propionibacteriales</taxon>
        <taxon>Kribbellaceae</taxon>
        <taxon>Kribbella</taxon>
    </lineage>
</organism>
<feature type="chain" id="PRO_5039475628" description="Small secreted protein" evidence="1">
    <location>
        <begin position="18"/>
        <end position="127"/>
    </location>
</feature>
<reference evidence="2 3" key="1">
    <citation type="journal article" date="2015" name="Stand. Genomic Sci.">
        <title>Genomic Encyclopedia of Bacterial and Archaeal Type Strains, Phase III: the genomes of soil and plant-associated and newly described type strains.</title>
        <authorList>
            <person name="Whitman W.B."/>
            <person name="Woyke T."/>
            <person name="Klenk H.P."/>
            <person name="Zhou Y."/>
            <person name="Lilburn T.G."/>
            <person name="Beck B.J."/>
            <person name="De Vos P."/>
            <person name="Vandamme P."/>
            <person name="Eisen J.A."/>
            <person name="Garrity G."/>
            <person name="Hugenholtz P."/>
            <person name="Kyrpides N.C."/>
        </authorList>
    </citation>
    <scope>NUCLEOTIDE SEQUENCE [LARGE SCALE GENOMIC DNA]</scope>
    <source>
        <strain evidence="2 3">VKM Ac-2540</strain>
    </source>
</reference>
<feature type="signal peptide" evidence="1">
    <location>
        <begin position="1"/>
        <end position="17"/>
    </location>
</feature>
<name>A0A4Q7VY21_9ACTN</name>
<evidence type="ECO:0000313" key="3">
    <source>
        <dbReference type="Proteomes" id="UP000292027"/>
    </source>
</evidence>
<accession>A0A4Q7VY21</accession>
<protein>
    <recommendedName>
        <fullName evidence="4">Small secreted protein</fullName>
    </recommendedName>
</protein>
<dbReference type="Proteomes" id="UP000292027">
    <property type="component" value="Unassembled WGS sequence"/>
</dbReference>
<proteinExistence type="predicted"/>
<evidence type="ECO:0008006" key="4">
    <source>
        <dbReference type="Google" id="ProtNLM"/>
    </source>
</evidence>
<gene>
    <name evidence="2" type="ORF">EV645_7732</name>
</gene>
<dbReference type="AlphaFoldDB" id="A0A4Q7VY21"/>
<keyword evidence="3" id="KW-1185">Reference proteome</keyword>
<dbReference type="EMBL" id="SHKR01000018">
    <property type="protein sequence ID" value="RZU01637.1"/>
    <property type="molecule type" value="Genomic_DNA"/>
</dbReference>
<sequence length="127" mass="13491">MKRVLAIVATVTATVTAGGVLTACTDEQAYCVDLAKYAAKAVDVDPQKPVDYVKILDEAKKLQESAPKDVKDDWGVVVTFAEKAKAAASDRVELAKLSKQTGAVMTAYKNISSQAKDSCKVDLPALN</sequence>
<comment type="caution">
    <text evidence="2">The sequence shown here is derived from an EMBL/GenBank/DDBJ whole genome shotgun (WGS) entry which is preliminary data.</text>
</comment>